<feature type="domain" description="Rab-GAP TBC" evidence="3">
    <location>
        <begin position="467"/>
        <end position="671"/>
    </location>
</feature>
<comment type="caution">
    <text evidence="4">The sequence shown here is derived from an EMBL/GenBank/DDBJ whole genome shotgun (WGS) entry which is preliminary data.</text>
</comment>
<evidence type="ECO:0000256" key="1">
    <source>
        <dbReference type="SAM" id="Coils"/>
    </source>
</evidence>
<feature type="compositionally biased region" description="Basic and acidic residues" evidence="2">
    <location>
        <begin position="248"/>
        <end position="259"/>
    </location>
</feature>
<dbReference type="Pfam" id="PF00566">
    <property type="entry name" value="RabGAP-TBC"/>
    <property type="match status" value="1"/>
</dbReference>
<sequence length="736" mass="81318">MHSFDPSPGSPPELTDSKSSKSSSLLSSSLSEIAGPTDSSHFEDITLDDPKTNPRYDSAPQKKTTAPPLAARQTMAVVSNSVAVSHNGQASARDLTGSGKLRQPPSHMQSTLAIPSRRPPRRGFTSPSTPSLTTTGLNGRQSRSPSPSSRPTRSPTQRYTAPASPTSRTTSRSASDFRPSMLPANRRQSWQPGRKTVEELEDEYHDSDEDIPDDAVIWNIPISPRPPRERSFPSRSNSPAPSLSPGESSREPAPERHASAPEASAKRSVTPERSPRSSAGSLWSPATSTRSSIPEEDELSRTRTKSFSSALYDLSPEARDLTAALEEWATANEQKREERIQQGAQRPSMEKGKTTTSAVQLPPVQKGNIMIDPLPISKEKEKVLSRTRPSWLPPKSQKEERKHLKEYQRMMEHAREAERRMAAKAQEQQQQRDNTQVSISRIWDQHVLPHWDAVINQPRTRELWWRGVTPRSRGTVWQRAIGNDLGLSEASYNAALERAKTLDKKLEELGAQKSAAREATWFEGIRRDAGDAFPELRIFQAGGPLHETLVDVLMAYSMYRSDVGYVHGTHLIAALLILNLSASSAFTSLANLLNRPLPMAFLIHDTAAMSRAHDLVLRTMQTKIPALHRHLVTTLALDPASYLDPLFRTLCARGVGVDVASRIWDVYVFEGDKALIRAAVGVLDVLEGQLYGGRDEVLKVLGWHGGAGWAVGGEDEFMLRVRNAGKADKREEDEDA</sequence>
<dbReference type="PANTHER" id="PTHR47219:SF15">
    <property type="entry name" value="TBC1 DOMAIN FAMILY MEMBER 12 ISOFORM X1"/>
    <property type="match status" value="1"/>
</dbReference>
<dbReference type="GO" id="GO:0031267">
    <property type="term" value="F:small GTPase binding"/>
    <property type="evidence" value="ECO:0007669"/>
    <property type="project" value="TreeGrafter"/>
</dbReference>
<evidence type="ECO:0000313" key="5">
    <source>
        <dbReference type="Proteomes" id="UP000799776"/>
    </source>
</evidence>
<dbReference type="InterPro" id="IPR050302">
    <property type="entry name" value="Rab_GAP_TBC_domain"/>
</dbReference>
<feature type="coiled-coil region" evidence="1">
    <location>
        <begin position="492"/>
        <end position="519"/>
    </location>
</feature>
<dbReference type="Gene3D" id="1.10.10.750">
    <property type="entry name" value="Ypt/Rab-GAP domain of gyp1p, domain 1"/>
    <property type="match status" value="1"/>
</dbReference>
<dbReference type="EMBL" id="ML978744">
    <property type="protein sequence ID" value="KAF2084177.1"/>
    <property type="molecule type" value="Genomic_DNA"/>
</dbReference>
<dbReference type="SUPFAM" id="SSF47923">
    <property type="entry name" value="Ypt/Rab-GAP domain of gyp1p"/>
    <property type="match status" value="2"/>
</dbReference>
<dbReference type="OrthoDB" id="289721at2759"/>
<dbReference type="PROSITE" id="PS50086">
    <property type="entry name" value="TBC_RABGAP"/>
    <property type="match status" value="1"/>
</dbReference>
<organism evidence="4 5">
    <name type="scientific">Saccharata proteae CBS 121410</name>
    <dbReference type="NCBI Taxonomy" id="1314787"/>
    <lineage>
        <taxon>Eukaryota</taxon>
        <taxon>Fungi</taxon>
        <taxon>Dikarya</taxon>
        <taxon>Ascomycota</taxon>
        <taxon>Pezizomycotina</taxon>
        <taxon>Dothideomycetes</taxon>
        <taxon>Dothideomycetes incertae sedis</taxon>
        <taxon>Botryosphaeriales</taxon>
        <taxon>Saccharataceae</taxon>
        <taxon>Saccharata</taxon>
    </lineage>
</organism>
<dbReference type="PANTHER" id="PTHR47219">
    <property type="entry name" value="RAB GTPASE-ACTIVATING PROTEIN 1-LIKE"/>
    <property type="match status" value="1"/>
</dbReference>
<feature type="compositionally biased region" description="Low complexity" evidence="2">
    <location>
        <begin position="20"/>
        <end position="31"/>
    </location>
</feature>
<feature type="compositionally biased region" description="Low complexity" evidence="2">
    <location>
        <begin position="76"/>
        <end position="85"/>
    </location>
</feature>
<proteinExistence type="predicted"/>
<dbReference type="InterPro" id="IPR000195">
    <property type="entry name" value="Rab-GAP-TBC_dom"/>
</dbReference>
<accession>A0A9P4HP93</accession>
<dbReference type="InterPro" id="IPR035969">
    <property type="entry name" value="Rab-GAP_TBC_sf"/>
</dbReference>
<keyword evidence="1" id="KW-0175">Coiled coil</keyword>
<dbReference type="Proteomes" id="UP000799776">
    <property type="component" value="Unassembled WGS sequence"/>
</dbReference>
<feature type="compositionally biased region" description="Acidic residues" evidence="2">
    <location>
        <begin position="199"/>
        <end position="213"/>
    </location>
</feature>
<dbReference type="FunFam" id="1.10.10.750:FF:000013">
    <property type="entry name" value="Similar to TBC domain protein"/>
    <property type="match status" value="1"/>
</dbReference>
<keyword evidence="5" id="KW-1185">Reference proteome</keyword>
<dbReference type="SMART" id="SM00164">
    <property type="entry name" value="TBC"/>
    <property type="match status" value="1"/>
</dbReference>
<dbReference type="AlphaFoldDB" id="A0A9P4HP93"/>
<dbReference type="Gene3D" id="1.10.8.270">
    <property type="entry name" value="putative rabgap domain of human tbc1 domain family member 14 like domains"/>
    <property type="match status" value="1"/>
</dbReference>
<evidence type="ECO:0000313" key="4">
    <source>
        <dbReference type="EMBL" id="KAF2084177.1"/>
    </source>
</evidence>
<reference evidence="4" key="1">
    <citation type="journal article" date="2020" name="Stud. Mycol.">
        <title>101 Dothideomycetes genomes: a test case for predicting lifestyles and emergence of pathogens.</title>
        <authorList>
            <person name="Haridas S."/>
            <person name="Albert R."/>
            <person name="Binder M."/>
            <person name="Bloem J."/>
            <person name="Labutti K."/>
            <person name="Salamov A."/>
            <person name="Andreopoulos B."/>
            <person name="Baker S."/>
            <person name="Barry K."/>
            <person name="Bills G."/>
            <person name="Bluhm B."/>
            <person name="Cannon C."/>
            <person name="Castanera R."/>
            <person name="Culley D."/>
            <person name="Daum C."/>
            <person name="Ezra D."/>
            <person name="Gonzalez J."/>
            <person name="Henrissat B."/>
            <person name="Kuo A."/>
            <person name="Liang C."/>
            <person name="Lipzen A."/>
            <person name="Lutzoni F."/>
            <person name="Magnuson J."/>
            <person name="Mondo S."/>
            <person name="Nolan M."/>
            <person name="Ohm R."/>
            <person name="Pangilinan J."/>
            <person name="Park H.-J."/>
            <person name="Ramirez L."/>
            <person name="Alfaro M."/>
            <person name="Sun H."/>
            <person name="Tritt A."/>
            <person name="Yoshinaga Y."/>
            <person name="Zwiers L.-H."/>
            <person name="Turgeon B."/>
            <person name="Goodwin S."/>
            <person name="Spatafora J."/>
            <person name="Crous P."/>
            <person name="Grigoriev I."/>
        </authorList>
    </citation>
    <scope>NUCLEOTIDE SEQUENCE</scope>
    <source>
        <strain evidence="4">CBS 121410</strain>
    </source>
</reference>
<dbReference type="GO" id="GO:0005096">
    <property type="term" value="F:GTPase activator activity"/>
    <property type="evidence" value="ECO:0007669"/>
    <property type="project" value="TreeGrafter"/>
</dbReference>
<gene>
    <name evidence="4" type="ORF">K490DRAFT_49766</name>
</gene>
<dbReference type="FunFam" id="1.10.8.270:FF:000034">
    <property type="entry name" value="TBC (Tre-2/Bub2/Cdc16) domain family"/>
    <property type="match status" value="1"/>
</dbReference>
<evidence type="ECO:0000256" key="2">
    <source>
        <dbReference type="SAM" id="MobiDB-lite"/>
    </source>
</evidence>
<dbReference type="Gene3D" id="1.10.472.80">
    <property type="entry name" value="Ypt/Rab-GAP domain of gyp1p, domain 3"/>
    <property type="match status" value="1"/>
</dbReference>
<feature type="region of interest" description="Disordered" evidence="2">
    <location>
        <begin position="1"/>
        <end position="402"/>
    </location>
</feature>
<feature type="compositionally biased region" description="Polar residues" evidence="2">
    <location>
        <begin position="276"/>
        <end position="292"/>
    </location>
</feature>
<protein>
    <recommendedName>
        <fullName evidence="3">Rab-GAP TBC domain-containing protein</fullName>
    </recommendedName>
</protein>
<feature type="compositionally biased region" description="Low complexity" evidence="2">
    <location>
        <begin position="125"/>
        <end position="174"/>
    </location>
</feature>
<evidence type="ECO:0000259" key="3">
    <source>
        <dbReference type="PROSITE" id="PS50086"/>
    </source>
</evidence>
<name>A0A9P4HP93_9PEZI</name>
<feature type="compositionally biased region" description="Basic and acidic residues" evidence="2">
    <location>
        <begin position="40"/>
        <end position="54"/>
    </location>
</feature>